<sequence length="148" mass="16586">MNEINTAGELDSVTLKEEARRLVDEALTGLKENPDFVQAVTKAYLEKPDLNGQVIRFETGTVVYKFIQRLAYSGSYEFRLMRYSQGQEQSPDDLEINIGKYSGSNIYYRSQQPGQQSLDSRNNQEAIDGARTLLSKLASPAPPDSTQT</sequence>
<proteinExistence type="predicted"/>
<evidence type="ECO:0000313" key="2">
    <source>
        <dbReference type="Proteomes" id="UP000179252"/>
    </source>
</evidence>
<dbReference type="AlphaFoldDB" id="A0A1F5FYF2"/>
<gene>
    <name evidence="1" type="ORF">A2165_02290</name>
</gene>
<reference evidence="1 2" key="1">
    <citation type="journal article" date="2016" name="Nat. Commun.">
        <title>Thousands of microbial genomes shed light on interconnected biogeochemical processes in an aquifer system.</title>
        <authorList>
            <person name="Anantharaman K."/>
            <person name="Brown C.T."/>
            <person name="Hug L.A."/>
            <person name="Sharon I."/>
            <person name="Castelle C.J."/>
            <person name="Probst A.J."/>
            <person name="Thomas B.C."/>
            <person name="Singh A."/>
            <person name="Wilkins M.J."/>
            <person name="Karaoz U."/>
            <person name="Brodie E.L."/>
            <person name="Williams K.H."/>
            <person name="Hubbard S.S."/>
            <person name="Banfield J.F."/>
        </authorList>
    </citation>
    <scope>NUCLEOTIDE SEQUENCE [LARGE SCALE GENOMIC DNA]</scope>
</reference>
<evidence type="ECO:0000313" key="1">
    <source>
        <dbReference type="EMBL" id="OGD84622.1"/>
    </source>
</evidence>
<dbReference type="EMBL" id="MFAU01000016">
    <property type="protein sequence ID" value="OGD84622.1"/>
    <property type="molecule type" value="Genomic_DNA"/>
</dbReference>
<comment type="caution">
    <text evidence="1">The sequence shown here is derived from an EMBL/GenBank/DDBJ whole genome shotgun (WGS) entry which is preliminary data.</text>
</comment>
<name>A0A1F5FYF2_9BACT</name>
<accession>A0A1F5FYF2</accession>
<organism evidence="1 2">
    <name type="scientific">Candidatus Curtissbacteria bacterium RBG_13_40_7</name>
    <dbReference type="NCBI Taxonomy" id="1797706"/>
    <lineage>
        <taxon>Bacteria</taxon>
        <taxon>Candidatus Curtissiibacteriota</taxon>
    </lineage>
</organism>
<protein>
    <submittedName>
        <fullName evidence="1">Uncharacterized protein</fullName>
    </submittedName>
</protein>
<dbReference type="Proteomes" id="UP000179252">
    <property type="component" value="Unassembled WGS sequence"/>
</dbReference>